<protein>
    <submittedName>
        <fullName evidence="2">Uncharacterized protein</fullName>
    </submittedName>
</protein>
<proteinExistence type="predicted"/>
<reference evidence="2" key="1">
    <citation type="submission" date="2020-03" db="EMBL/GenBank/DDBJ databases">
        <title>Hybrid Assembly of Korean Phytophthora infestans isolates.</title>
        <authorList>
            <person name="Prokchorchik M."/>
            <person name="Lee Y."/>
            <person name="Seo J."/>
            <person name="Cho J.-H."/>
            <person name="Park Y.-E."/>
            <person name="Jang D.-C."/>
            <person name="Im J.-S."/>
            <person name="Choi J.-G."/>
            <person name="Park H.-J."/>
            <person name="Lee G.-B."/>
            <person name="Lee Y.-G."/>
            <person name="Hong S.-Y."/>
            <person name="Cho K."/>
            <person name="Sohn K.H."/>
        </authorList>
    </citation>
    <scope>NUCLEOTIDE SEQUENCE</scope>
    <source>
        <strain evidence="2">KR_2_A2</strain>
    </source>
</reference>
<accession>A0A8S9UBW2</accession>
<organism evidence="2 3">
    <name type="scientific">Phytophthora infestans</name>
    <name type="common">Potato late blight agent</name>
    <name type="synonym">Botrytis infestans</name>
    <dbReference type="NCBI Taxonomy" id="4787"/>
    <lineage>
        <taxon>Eukaryota</taxon>
        <taxon>Sar</taxon>
        <taxon>Stramenopiles</taxon>
        <taxon>Oomycota</taxon>
        <taxon>Peronosporomycetes</taxon>
        <taxon>Peronosporales</taxon>
        <taxon>Peronosporaceae</taxon>
        <taxon>Phytophthora</taxon>
    </lineage>
</organism>
<evidence type="ECO:0000313" key="2">
    <source>
        <dbReference type="EMBL" id="KAF4137983.1"/>
    </source>
</evidence>
<dbReference type="Proteomes" id="UP000704712">
    <property type="component" value="Unassembled WGS sequence"/>
</dbReference>
<gene>
    <name evidence="2" type="ORF">GN958_ATG12936</name>
</gene>
<feature type="region of interest" description="Disordered" evidence="1">
    <location>
        <begin position="56"/>
        <end position="86"/>
    </location>
</feature>
<dbReference type="EMBL" id="JAACNO010001745">
    <property type="protein sequence ID" value="KAF4137983.1"/>
    <property type="molecule type" value="Genomic_DNA"/>
</dbReference>
<dbReference type="AlphaFoldDB" id="A0A8S9UBW2"/>
<sequence>MDVTQAKQYTASLGCFSFDMPTIDVAAPGTPFLSGAPQIPHEAAEACAVVETPSTEVAQVPPDRETAEEKVPNAVSTPKPDEKTTSDFKEAVAALLRVASAETSARQAPQP</sequence>
<comment type="caution">
    <text evidence="2">The sequence shown here is derived from an EMBL/GenBank/DDBJ whole genome shotgun (WGS) entry which is preliminary data.</text>
</comment>
<name>A0A8S9UBW2_PHYIN</name>
<evidence type="ECO:0000256" key="1">
    <source>
        <dbReference type="SAM" id="MobiDB-lite"/>
    </source>
</evidence>
<evidence type="ECO:0000313" key="3">
    <source>
        <dbReference type="Proteomes" id="UP000704712"/>
    </source>
</evidence>
<feature type="compositionally biased region" description="Basic and acidic residues" evidence="1">
    <location>
        <begin position="62"/>
        <end position="71"/>
    </location>
</feature>